<evidence type="ECO:0000256" key="1">
    <source>
        <dbReference type="ARBA" id="ARBA00005698"/>
    </source>
</evidence>
<sequence>METVLFYAFAAMAIFGALLMVSLKNTARALFLFFIVIFAIAGLCLFALADFVAITQILVYVGGVLILMIFAFMLSNKELLSDLQDLSGSFIQLPNWQSVLLSVGFLAIMGFGIWQWEQSYSPEWIQQNMRSGQIIRASDNNINQLGVMFMSRYILPFEIVSIFLMMTLIGAAHVARKGEKA</sequence>
<comment type="caution">
    <text evidence="3">The sequence shown here is derived from an EMBL/GenBank/DDBJ whole genome shotgun (WGS) entry which is preliminary data.</text>
</comment>
<name>A0ABW5NHT9_9SPHI</name>
<evidence type="ECO:0000313" key="4">
    <source>
        <dbReference type="Proteomes" id="UP001597393"/>
    </source>
</evidence>
<feature type="transmembrane region" description="Helical" evidence="2">
    <location>
        <begin position="30"/>
        <end position="51"/>
    </location>
</feature>
<keyword evidence="2" id="KW-1003">Cell membrane</keyword>
<comment type="catalytic activity">
    <reaction evidence="2">
        <text>a quinone + NADH + 5 H(+)(in) = a quinol + NAD(+) + 4 H(+)(out)</text>
        <dbReference type="Rhea" id="RHEA:57888"/>
        <dbReference type="ChEBI" id="CHEBI:15378"/>
        <dbReference type="ChEBI" id="CHEBI:24646"/>
        <dbReference type="ChEBI" id="CHEBI:57540"/>
        <dbReference type="ChEBI" id="CHEBI:57945"/>
        <dbReference type="ChEBI" id="CHEBI:132124"/>
    </reaction>
</comment>
<keyword evidence="2" id="KW-1133">Transmembrane helix</keyword>
<gene>
    <name evidence="3" type="ORF">ACFSQ3_02220</name>
</gene>
<dbReference type="Gene3D" id="1.20.120.1200">
    <property type="entry name" value="NADH-ubiquinone/plastoquinone oxidoreductase chain 6, subunit NuoJ"/>
    <property type="match status" value="1"/>
</dbReference>
<comment type="subcellular location">
    <subcellularLocation>
        <location evidence="2">Cell membrane</location>
        <topology evidence="2">Multi-pass membrane protein</topology>
    </subcellularLocation>
</comment>
<organism evidence="3 4">
    <name type="scientific">Sphingobacterium corticis</name>
    <dbReference type="NCBI Taxonomy" id="1812823"/>
    <lineage>
        <taxon>Bacteria</taxon>
        <taxon>Pseudomonadati</taxon>
        <taxon>Bacteroidota</taxon>
        <taxon>Sphingobacteriia</taxon>
        <taxon>Sphingobacteriales</taxon>
        <taxon>Sphingobacteriaceae</taxon>
        <taxon>Sphingobacterium</taxon>
    </lineage>
</organism>
<dbReference type="PANTHER" id="PTHR33269:SF17">
    <property type="entry name" value="NADH-UBIQUINONE OXIDOREDUCTASE CHAIN 6"/>
    <property type="match status" value="1"/>
</dbReference>
<keyword evidence="4" id="KW-1185">Reference proteome</keyword>
<feature type="transmembrane region" description="Helical" evidence="2">
    <location>
        <begin position="96"/>
        <end position="116"/>
    </location>
</feature>
<dbReference type="EC" id="7.1.1.-" evidence="2"/>
<keyword evidence="2" id="KW-0812">Transmembrane</keyword>
<proteinExistence type="inferred from homology"/>
<reference evidence="4" key="1">
    <citation type="journal article" date="2019" name="Int. J. Syst. Evol. Microbiol.">
        <title>The Global Catalogue of Microorganisms (GCM) 10K type strain sequencing project: providing services to taxonomists for standard genome sequencing and annotation.</title>
        <authorList>
            <consortium name="The Broad Institute Genomics Platform"/>
            <consortium name="The Broad Institute Genome Sequencing Center for Infectious Disease"/>
            <person name="Wu L."/>
            <person name="Ma J."/>
        </authorList>
    </citation>
    <scope>NUCLEOTIDE SEQUENCE [LARGE SCALE GENOMIC DNA]</scope>
    <source>
        <strain evidence="4">KCTC 42248</strain>
    </source>
</reference>
<dbReference type="PANTHER" id="PTHR33269">
    <property type="entry name" value="NADH-UBIQUINONE OXIDOREDUCTASE CHAIN 6"/>
    <property type="match status" value="1"/>
</dbReference>
<feature type="transmembrane region" description="Helical" evidence="2">
    <location>
        <begin position="57"/>
        <end position="75"/>
    </location>
</feature>
<protein>
    <recommendedName>
        <fullName evidence="2">NADH-quinone oxidoreductase subunit J</fullName>
        <ecNumber evidence="2">7.1.1.-</ecNumber>
    </recommendedName>
</protein>
<dbReference type="Pfam" id="PF00499">
    <property type="entry name" value="Oxidored_q3"/>
    <property type="match status" value="1"/>
</dbReference>
<dbReference type="Proteomes" id="UP001597393">
    <property type="component" value="Unassembled WGS sequence"/>
</dbReference>
<evidence type="ECO:0000313" key="3">
    <source>
        <dbReference type="EMBL" id="MFD2597752.1"/>
    </source>
</evidence>
<feature type="transmembrane region" description="Helical" evidence="2">
    <location>
        <begin position="153"/>
        <end position="175"/>
    </location>
</feature>
<keyword evidence="2" id="KW-0520">NAD</keyword>
<dbReference type="EMBL" id="JBHUMA010000004">
    <property type="protein sequence ID" value="MFD2597752.1"/>
    <property type="molecule type" value="Genomic_DNA"/>
</dbReference>
<feature type="transmembrane region" description="Helical" evidence="2">
    <location>
        <begin position="6"/>
        <end position="23"/>
    </location>
</feature>
<comment type="similarity">
    <text evidence="1 2">Belongs to the complex I subunit 6 family.</text>
</comment>
<dbReference type="RefSeq" id="WP_380867106.1">
    <property type="nucleotide sequence ID" value="NZ_JBHUMA010000004.1"/>
</dbReference>
<comment type="function">
    <text evidence="2">NDH-1 shuttles electrons from NADH, via FMN and iron-sulfur (Fe-S) centers, to quinones in the respiratory chain. Couples the redox reaction to proton translocation (for every two electrons transferred, four hydrogen ions are translocated across the cytoplasmic membrane), and thus conserves the redox energy in a proton gradient.</text>
</comment>
<dbReference type="InterPro" id="IPR001457">
    <property type="entry name" value="NADH_UbQ/plastoQ_OxRdtase_su6"/>
</dbReference>
<evidence type="ECO:0000256" key="2">
    <source>
        <dbReference type="RuleBase" id="RU004429"/>
    </source>
</evidence>
<keyword evidence="2" id="KW-0874">Quinone</keyword>
<keyword evidence="2" id="KW-0472">Membrane</keyword>
<dbReference type="InterPro" id="IPR042106">
    <property type="entry name" value="Nuo/plastoQ_OxRdtase_6_NuoJ"/>
</dbReference>
<accession>A0ABW5NHT9</accession>